<dbReference type="Proteomes" id="UP000295443">
    <property type="component" value="Unassembled WGS sequence"/>
</dbReference>
<dbReference type="EMBL" id="SJZB01000022">
    <property type="protein sequence ID" value="TCJ15754.1"/>
    <property type="molecule type" value="Genomic_DNA"/>
</dbReference>
<evidence type="ECO:0000313" key="3">
    <source>
        <dbReference type="Proteomes" id="UP000295443"/>
    </source>
</evidence>
<evidence type="ECO:0000259" key="1">
    <source>
        <dbReference type="Pfam" id="PF12849"/>
    </source>
</evidence>
<evidence type="ECO:0000313" key="2">
    <source>
        <dbReference type="EMBL" id="TCJ15754.1"/>
    </source>
</evidence>
<dbReference type="InterPro" id="IPR052738">
    <property type="entry name" value="ABC-Tungstate_binding"/>
</dbReference>
<comment type="caution">
    <text evidence="2">The sequence shown here is derived from an EMBL/GenBank/DDBJ whole genome shotgun (WGS) entry which is preliminary data.</text>
</comment>
<dbReference type="PANTHER" id="PTHR37945:SF1">
    <property type="entry name" value="EXTRACELLULAR TUNGSTATE BINDING PROTEIN"/>
    <property type="match status" value="1"/>
</dbReference>
<dbReference type="PANTHER" id="PTHR37945">
    <property type="entry name" value="EXTRACELLULAR TUNGSTATE BINDING PROTEIN"/>
    <property type="match status" value="1"/>
</dbReference>
<protein>
    <recommendedName>
        <fullName evidence="1">PBP domain-containing protein</fullName>
    </recommendedName>
</protein>
<dbReference type="InterPro" id="IPR024370">
    <property type="entry name" value="PBP_domain"/>
</dbReference>
<dbReference type="Pfam" id="PF12849">
    <property type="entry name" value="PBP_like_2"/>
    <property type="match status" value="1"/>
</dbReference>
<dbReference type="OrthoDB" id="186379at2"/>
<dbReference type="Gene3D" id="3.40.190.10">
    <property type="entry name" value="Periplasmic binding protein-like II"/>
    <property type="match status" value="2"/>
</dbReference>
<name>A0A4R1BF75_9PROT</name>
<dbReference type="SUPFAM" id="SSF53850">
    <property type="entry name" value="Periplasmic binding protein-like II"/>
    <property type="match status" value="1"/>
</dbReference>
<organism evidence="2 3">
    <name type="scientific">Parasulfuritortus cantonensis</name>
    <dbReference type="NCBI Taxonomy" id="2528202"/>
    <lineage>
        <taxon>Bacteria</taxon>
        <taxon>Pseudomonadati</taxon>
        <taxon>Pseudomonadota</taxon>
        <taxon>Betaproteobacteria</taxon>
        <taxon>Nitrosomonadales</taxon>
        <taxon>Thiobacillaceae</taxon>
        <taxon>Parasulfuritortus</taxon>
    </lineage>
</organism>
<sequence>MRRWDTDGVRLPAAGRRVGKRHGEGREAVPIGRYLAGILARRRVSHGAAADSIRTLAEHRAEIRPSDGCRRVFGRISICSRSCRLAAVLATCRVFRPCPFASVHRLVRGMAPAVERMGDSVEVARACGQFRACRLARGTVLPRRRHVGPDRACPGTGSCLAMAGDVQVTGPVPISYGTGARAFAVAAGSPGELGLLEQLALPFCRHEDATMNWIKAGTGLSLRLLRERAVDMVLVHAPEEVDTAMSEGWAVGKTLIGSNAFYVVGPVADPARVSEAHSAAEAFRRIHADARPFVSRADQSGTHRKELQLWRRLGIAPTGPWYVESGDFMAASLRLANDIGAYFLCDSSTWLMEAASLSNLGLLFQGDPVLVNVYHALLAPAGATTGRDTAQRFVEFLA</sequence>
<proteinExistence type="predicted"/>
<gene>
    <name evidence="2" type="ORF">EZJ19_05915</name>
</gene>
<feature type="non-terminal residue" evidence="2">
    <location>
        <position position="398"/>
    </location>
</feature>
<feature type="domain" description="PBP" evidence="1">
    <location>
        <begin position="185"/>
        <end position="397"/>
    </location>
</feature>
<dbReference type="AlphaFoldDB" id="A0A4R1BF75"/>
<keyword evidence="3" id="KW-1185">Reference proteome</keyword>
<reference evidence="2 3" key="1">
    <citation type="submission" date="2019-03" db="EMBL/GenBank/DDBJ databases">
        <title>Genome sequence of Thiobacillaceae bacterium LSR1, a sulfur-oxidizing bacterium isolated from freshwater sediment.</title>
        <authorList>
            <person name="Li S."/>
        </authorList>
    </citation>
    <scope>NUCLEOTIDE SEQUENCE [LARGE SCALE GENOMIC DNA]</scope>
    <source>
        <strain evidence="2 3">LSR1</strain>
    </source>
</reference>
<accession>A0A4R1BF75</accession>